<evidence type="ECO:0000313" key="2">
    <source>
        <dbReference type="Proteomes" id="UP000194137"/>
    </source>
</evidence>
<evidence type="ECO:0000313" key="1">
    <source>
        <dbReference type="EMBL" id="ARQ01010.1"/>
    </source>
</evidence>
<proteinExistence type="predicted"/>
<name>A0A1W6ZUL0_9HYPH</name>
<dbReference type="AlphaFoldDB" id="A0A1W6ZUL0"/>
<dbReference type="EMBL" id="CP021112">
    <property type="protein sequence ID" value="ARQ01010.1"/>
    <property type="molecule type" value="Genomic_DNA"/>
</dbReference>
<reference evidence="1 2" key="1">
    <citation type="submission" date="2017-05" db="EMBL/GenBank/DDBJ databases">
        <title>Full genome sequence of Pseudorhodoplanes sinuspersici.</title>
        <authorList>
            <person name="Dastgheib S.M.M."/>
            <person name="Shavandi M."/>
            <person name="Tirandaz H."/>
        </authorList>
    </citation>
    <scope>NUCLEOTIDE SEQUENCE [LARGE SCALE GENOMIC DNA]</scope>
    <source>
        <strain evidence="1 2">RIPI110</strain>
    </source>
</reference>
<protein>
    <submittedName>
        <fullName evidence="1">Uncharacterized protein</fullName>
    </submittedName>
</protein>
<dbReference type="Proteomes" id="UP000194137">
    <property type="component" value="Chromosome"/>
</dbReference>
<dbReference type="STRING" id="1235591.CAK95_19340"/>
<organism evidence="1 2">
    <name type="scientific">Pseudorhodoplanes sinuspersici</name>
    <dbReference type="NCBI Taxonomy" id="1235591"/>
    <lineage>
        <taxon>Bacteria</taxon>
        <taxon>Pseudomonadati</taxon>
        <taxon>Pseudomonadota</taxon>
        <taxon>Alphaproteobacteria</taxon>
        <taxon>Hyphomicrobiales</taxon>
        <taxon>Pseudorhodoplanes</taxon>
    </lineage>
</organism>
<dbReference type="KEGG" id="psin:CAK95_19340"/>
<dbReference type="RefSeq" id="WP_086089404.1">
    <property type="nucleotide sequence ID" value="NZ_CP021112.1"/>
</dbReference>
<dbReference type="OrthoDB" id="7064950at2"/>
<gene>
    <name evidence="1" type="ORF">CAK95_19340</name>
</gene>
<accession>A0A1W6ZUL0</accession>
<keyword evidence="2" id="KW-1185">Reference proteome</keyword>
<sequence>MRFKNLESYRIGGVGSDMQLGIPLPKTPDGRVYRYSPNENAHPRLFLLGDRVEGFALPETMSARMSHMPGTPGTICPYSGTLDEDDAFTHPDDVAAAQEVVAHAAAADVAEAFHGMFADLGRKFAGNKFVKIKPGPQPHPKPRPRFARRDLLRELVCDECGRDYGVFAISLFCPDCGAPNIHLHFAREAMLVREQVEMAGKLGAEQGELAYRLLGNAHEDVLTAFEATLKTVYLYKLTTRPADAPEVKPVGNAFQNIERGRKRFAEFGFDPFGSLSVDALAVLTLNIQKRHVIGHNLGIADAMFTEHAADARLGETVPLVGEDILQFADICKMTVDHIDAWLASGALPPSRDVPPVKPIIAPPAKEPATLRVGKLGKLAVRIALWVAERSEKGLGDFIAEEELTKAFPDSSMDELAFAVAELAKDGYLRTSAVISKRILRIRVAAELFITFDPHAIKTDPASDVVTLVDLALARSNTVGVEELHAATGWPLRRFNPAFAYMVSQIDGRRVLAGGTNDYPARGFFLMDEDRVDLKRFADRLRG</sequence>